<evidence type="ECO:0008006" key="5">
    <source>
        <dbReference type="Google" id="ProtNLM"/>
    </source>
</evidence>
<feature type="transmembrane region" description="Helical" evidence="2">
    <location>
        <begin position="96"/>
        <end position="114"/>
    </location>
</feature>
<proteinExistence type="predicted"/>
<comment type="subcellular location">
    <subcellularLocation>
        <location evidence="1">Endomembrane system</location>
        <topology evidence="1">Multi-pass membrane protein</topology>
    </subcellularLocation>
</comment>
<dbReference type="RefSeq" id="WP_171779199.1">
    <property type="nucleotide sequence ID" value="NZ_CP045275.1"/>
</dbReference>
<feature type="transmembrane region" description="Helical" evidence="2">
    <location>
        <begin position="69"/>
        <end position="90"/>
    </location>
</feature>
<dbReference type="AlphaFoldDB" id="A0A6M6E7V8"/>
<name>A0A6M6E7V8_PRIMG</name>
<dbReference type="SUPFAM" id="SSF103481">
    <property type="entry name" value="Multidrug resistance efflux transporter EmrE"/>
    <property type="match status" value="1"/>
</dbReference>
<sequence length="115" mass="13160">MSYFYGATFLFSGLFLINLLFSYQSKHIDPAFWPTLKYQLFAFPLFLIANMLIGYGIKFGFKAIQNLTFVLVTSKGIEIVISVLMGYLFFKEVPTWKTALGFFIMIVGIIVSKIK</sequence>
<dbReference type="EMBL" id="CP045275">
    <property type="protein sequence ID" value="QJX81219.1"/>
    <property type="molecule type" value="Genomic_DNA"/>
</dbReference>
<feature type="transmembrane region" description="Helical" evidence="2">
    <location>
        <begin position="38"/>
        <end position="57"/>
    </location>
</feature>
<accession>A0A6M6E7V8</accession>
<evidence type="ECO:0000256" key="2">
    <source>
        <dbReference type="SAM" id="Phobius"/>
    </source>
</evidence>
<keyword evidence="2" id="KW-1133">Transmembrane helix</keyword>
<organism evidence="3 4">
    <name type="scientific">Priestia megaterium</name>
    <name type="common">Bacillus megaterium</name>
    <dbReference type="NCBI Taxonomy" id="1404"/>
    <lineage>
        <taxon>Bacteria</taxon>
        <taxon>Bacillati</taxon>
        <taxon>Bacillota</taxon>
        <taxon>Bacilli</taxon>
        <taxon>Bacillales</taxon>
        <taxon>Bacillaceae</taxon>
        <taxon>Priestia</taxon>
    </lineage>
</organism>
<evidence type="ECO:0000313" key="3">
    <source>
        <dbReference type="EMBL" id="QJX81219.1"/>
    </source>
</evidence>
<evidence type="ECO:0000313" key="4">
    <source>
        <dbReference type="Proteomes" id="UP000501076"/>
    </source>
</evidence>
<gene>
    <name evidence="3" type="ORF">FDZ14_34505</name>
</gene>
<protein>
    <recommendedName>
        <fullName evidence="5">EamA domain-containing protein</fullName>
    </recommendedName>
</protein>
<geneLocation type="plasmid" evidence="4">
    <name>pfdu301c</name>
</geneLocation>
<keyword evidence="2" id="KW-0472">Membrane</keyword>
<dbReference type="InterPro" id="IPR037185">
    <property type="entry name" value="EmrE-like"/>
</dbReference>
<keyword evidence="3" id="KW-0614">Plasmid</keyword>
<reference evidence="3 4" key="1">
    <citation type="submission" date="2019-10" db="EMBL/GenBank/DDBJ databases">
        <title>Complete genome sequences for adaption low water activity.</title>
        <authorList>
            <person name="Zhao L."/>
            <person name="Zhong J."/>
        </authorList>
    </citation>
    <scope>NUCLEOTIDE SEQUENCE [LARGE SCALE GENOMIC DNA]</scope>
    <source>
        <strain evidence="3 4">FDU301</strain>
        <plasmid evidence="4">pfdu301c</plasmid>
    </source>
</reference>
<dbReference type="Proteomes" id="UP000501076">
    <property type="component" value="Plasmid pFDU301C"/>
</dbReference>
<keyword evidence="2" id="KW-0812">Transmembrane</keyword>
<evidence type="ECO:0000256" key="1">
    <source>
        <dbReference type="ARBA" id="ARBA00004127"/>
    </source>
</evidence>